<sequence>MAKLQSLIIAFQWQLVVFNYISFFFITQISYALSYDYVKTMDPKFLELPEQKLTHFHFYFHDTYGGSNPTVVQIVPPASNTSTTMFGLVSMMDDPLTEGPNLSSRLIGKAQGFYGSSSQEEVSFILAMNCVFTEERYNGSTITIFGRDPILSEVREMPVIGGTGVFRFASGFAQASTYSVNLTTGDAIVEYNVYVLHY</sequence>
<dbReference type="Gene3D" id="2.40.480.10">
    <property type="entry name" value="Allene oxide cyclase-like"/>
    <property type="match status" value="1"/>
</dbReference>
<organism evidence="6 7">
    <name type="scientific">Erythroxylum novogranatense</name>
    <dbReference type="NCBI Taxonomy" id="1862640"/>
    <lineage>
        <taxon>Eukaryota</taxon>
        <taxon>Viridiplantae</taxon>
        <taxon>Streptophyta</taxon>
        <taxon>Embryophyta</taxon>
        <taxon>Tracheophyta</taxon>
        <taxon>Spermatophyta</taxon>
        <taxon>Magnoliopsida</taxon>
        <taxon>eudicotyledons</taxon>
        <taxon>Gunneridae</taxon>
        <taxon>Pentapetalae</taxon>
        <taxon>rosids</taxon>
        <taxon>fabids</taxon>
        <taxon>Malpighiales</taxon>
        <taxon>Erythroxylaceae</taxon>
        <taxon>Erythroxylum</taxon>
    </lineage>
</organism>
<keyword evidence="5" id="KW-1133">Transmembrane helix</keyword>
<reference evidence="6 7" key="1">
    <citation type="submission" date="2021-09" db="EMBL/GenBank/DDBJ databases">
        <title>Genomic insights and catalytic innovation underlie evolution of tropane alkaloids biosynthesis.</title>
        <authorList>
            <person name="Wang Y.-J."/>
            <person name="Tian T."/>
            <person name="Huang J.-P."/>
            <person name="Huang S.-X."/>
        </authorList>
    </citation>
    <scope>NUCLEOTIDE SEQUENCE [LARGE SCALE GENOMIC DNA]</scope>
    <source>
        <strain evidence="6">KIB-2018</strain>
        <tissue evidence="6">Leaf</tissue>
    </source>
</reference>
<comment type="subunit">
    <text evidence="2 4">Homodimer.</text>
</comment>
<dbReference type="Pfam" id="PF03018">
    <property type="entry name" value="Dirigent"/>
    <property type="match status" value="1"/>
</dbReference>
<comment type="subcellular location">
    <subcellularLocation>
        <location evidence="4">Secreted</location>
        <location evidence="4">Extracellular space</location>
        <location evidence="4">Apoplast</location>
    </subcellularLocation>
</comment>
<evidence type="ECO:0000256" key="3">
    <source>
        <dbReference type="ARBA" id="ARBA00022525"/>
    </source>
</evidence>
<evidence type="ECO:0000313" key="7">
    <source>
        <dbReference type="Proteomes" id="UP001159364"/>
    </source>
</evidence>
<dbReference type="PANTHER" id="PTHR21495">
    <property type="entry name" value="NUCLEOPORIN-RELATED"/>
    <property type="match status" value="1"/>
</dbReference>
<comment type="caution">
    <text evidence="6">The sequence shown here is derived from an EMBL/GenBank/DDBJ whole genome shotgun (WGS) entry which is preliminary data.</text>
</comment>
<keyword evidence="7" id="KW-1185">Reference proteome</keyword>
<evidence type="ECO:0000313" key="6">
    <source>
        <dbReference type="EMBL" id="KAJ8760067.1"/>
    </source>
</evidence>
<name>A0AAV8T085_9ROSI</name>
<dbReference type="InterPro" id="IPR044859">
    <property type="entry name" value="Allene_oxi_cyc_Dirigent"/>
</dbReference>
<comment type="function">
    <text evidence="4">Dirigent proteins impart stereoselectivity on the phenoxy radical-coupling reaction, yielding optically active lignans from two molecules of coniferyl alcohol in the biosynthesis of lignans, flavonolignans, and alkaloids and thus plays a central role in plant secondary metabolism.</text>
</comment>
<evidence type="ECO:0000256" key="5">
    <source>
        <dbReference type="SAM" id="Phobius"/>
    </source>
</evidence>
<dbReference type="GO" id="GO:0009699">
    <property type="term" value="P:phenylpropanoid biosynthetic process"/>
    <property type="evidence" value="ECO:0007669"/>
    <property type="project" value="UniProtKB-ARBA"/>
</dbReference>
<keyword evidence="5" id="KW-0472">Membrane</keyword>
<dbReference type="AlphaFoldDB" id="A0AAV8T085"/>
<comment type="similarity">
    <text evidence="1 4">Belongs to the plant dirigent protein family.</text>
</comment>
<dbReference type="GO" id="GO:0048046">
    <property type="term" value="C:apoplast"/>
    <property type="evidence" value="ECO:0007669"/>
    <property type="project" value="UniProtKB-SubCell"/>
</dbReference>
<dbReference type="Proteomes" id="UP001159364">
    <property type="component" value="Linkage Group LG07"/>
</dbReference>
<gene>
    <name evidence="6" type="ORF">K2173_010923</name>
</gene>
<dbReference type="EMBL" id="JAIWQS010000007">
    <property type="protein sequence ID" value="KAJ8760067.1"/>
    <property type="molecule type" value="Genomic_DNA"/>
</dbReference>
<evidence type="ECO:0000256" key="2">
    <source>
        <dbReference type="ARBA" id="ARBA00011738"/>
    </source>
</evidence>
<keyword evidence="5" id="KW-0812">Transmembrane</keyword>
<keyword evidence="3 4" id="KW-0964">Secreted</keyword>
<feature type="transmembrane region" description="Helical" evidence="5">
    <location>
        <begin position="7"/>
        <end position="26"/>
    </location>
</feature>
<keyword evidence="4" id="KW-0052">Apoplast</keyword>
<accession>A0AAV8T085</accession>
<evidence type="ECO:0000256" key="4">
    <source>
        <dbReference type="RuleBase" id="RU363099"/>
    </source>
</evidence>
<dbReference type="InterPro" id="IPR004265">
    <property type="entry name" value="Dirigent"/>
</dbReference>
<protein>
    <recommendedName>
        <fullName evidence="4">Dirigent protein</fullName>
    </recommendedName>
</protein>
<evidence type="ECO:0000256" key="1">
    <source>
        <dbReference type="ARBA" id="ARBA00010746"/>
    </source>
</evidence>
<proteinExistence type="inferred from homology"/>